<protein>
    <submittedName>
        <fullName evidence="1">Uncharacterized protein</fullName>
    </submittedName>
</protein>
<dbReference type="EMBL" id="KZ505983">
    <property type="protein sequence ID" value="PKU42552.1"/>
    <property type="molecule type" value="Genomic_DNA"/>
</dbReference>
<gene>
    <name evidence="1" type="ORF">llap_7151</name>
</gene>
<name>A0A2I0U938_LIMLA</name>
<evidence type="ECO:0000313" key="1">
    <source>
        <dbReference type="EMBL" id="PKU42552.1"/>
    </source>
</evidence>
<dbReference type="Proteomes" id="UP000233556">
    <property type="component" value="Unassembled WGS sequence"/>
</dbReference>
<sequence length="86" mass="8998">MVQGGTAPPEAGTTPSLQTVPWLVKASHCPLVCLTATRTCLTGSMETLAFANGLFGSGPCIDYKAVEEDPFSYPEMGTTTFGVRSP</sequence>
<proteinExistence type="predicted"/>
<evidence type="ECO:0000313" key="2">
    <source>
        <dbReference type="Proteomes" id="UP000233556"/>
    </source>
</evidence>
<reference evidence="2" key="1">
    <citation type="submission" date="2017-11" db="EMBL/GenBank/DDBJ databases">
        <authorList>
            <person name="Lima N.C."/>
            <person name="Parody-Merino A.M."/>
            <person name="Battley P.F."/>
            <person name="Fidler A.E."/>
            <person name="Prosdocimi F."/>
        </authorList>
    </citation>
    <scope>NUCLEOTIDE SEQUENCE [LARGE SCALE GENOMIC DNA]</scope>
</reference>
<keyword evidence="2" id="KW-1185">Reference proteome</keyword>
<accession>A0A2I0U938</accession>
<organism evidence="1 2">
    <name type="scientific">Limosa lapponica baueri</name>
    <dbReference type="NCBI Taxonomy" id="1758121"/>
    <lineage>
        <taxon>Eukaryota</taxon>
        <taxon>Metazoa</taxon>
        <taxon>Chordata</taxon>
        <taxon>Craniata</taxon>
        <taxon>Vertebrata</taxon>
        <taxon>Euteleostomi</taxon>
        <taxon>Archelosauria</taxon>
        <taxon>Archosauria</taxon>
        <taxon>Dinosauria</taxon>
        <taxon>Saurischia</taxon>
        <taxon>Theropoda</taxon>
        <taxon>Coelurosauria</taxon>
        <taxon>Aves</taxon>
        <taxon>Neognathae</taxon>
        <taxon>Neoaves</taxon>
        <taxon>Charadriiformes</taxon>
        <taxon>Scolopacidae</taxon>
        <taxon>Limosa</taxon>
    </lineage>
</organism>
<dbReference type="AlphaFoldDB" id="A0A2I0U938"/>
<reference evidence="2" key="2">
    <citation type="submission" date="2017-12" db="EMBL/GenBank/DDBJ databases">
        <title>Genome sequence of the Bar-tailed Godwit (Limosa lapponica baueri).</title>
        <authorList>
            <person name="Lima N.C.B."/>
            <person name="Parody-Merino A.M."/>
            <person name="Battley P.F."/>
            <person name="Fidler A.E."/>
            <person name="Prosdocimi F."/>
        </authorList>
    </citation>
    <scope>NUCLEOTIDE SEQUENCE [LARGE SCALE GENOMIC DNA]</scope>
</reference>